<feature type="compositionally biased region" description="Basic and acidic residues" evidence="4">
    <location>
        <begin position="399"/>
        <end position="423"/>
    </location>
</feature>
<evidence type="ECO:0000256" key="3">
    <source>
        <dbReference type="ARBA" id="ARBA00023212"/>
    </source>
</evidence>
<feature type="compositionally biased region" description="Polar residues" evidence="4">
    <location>
        <begin position="591"/>
        <end position="613"/>
    </location>
</feature>
<keyword evidence="3" id="KW-0206">Cytoskeleton</keyword>
<feature type="region of interest" description="Disordered" evidence="4">
    <location>
        <begin position="719"/>
        <end position="791"/>
    </location>
</feature>
<dbReference type="Gene3D" id="3.30.920.20">
    <property type="entry name" value="Gas2-like domain"/>
    <property type="match status" value="1"/>
</dbReference>
<feature type="compositionally biased region" description="Polar residues" evidence="4">
    <location>
        <begin position="668"/>
        <end position="677"/>
    </location>
</feature>
<feature type="region of interest" description="Disordered" evidence="4">
    <location>
        <begin position="1097"/>
        <end position="1195"/>
    </location>
</feature>
<evidence type="ECO:0000256" key="1">
    <source>
        <dbReference type="ARBA" id="ARBA00004245"/>
    </source>
</evidence>
<feature type="region of interest" description="Disordered" evidence="4">
    <location>
        <begin position="362"/>
        <end position="685"/>
    </location>
</feature>
<feature type="compositionally biased region" description="Polar residues" evidence="4">
    <location>
        <begin position="969"/>
        <end position="978"/>
    </location>
</feature>
<protein>
    <submittedName>
        <fullName evidence="6">GAS2 domain-containing protein</fullName>
    </submittedName>
</protein>
<evidence type="ECO:0000256" key="4">
    <source>
        <dbReference type="SAM" id="MobiDB-lite"/>
    </source>
</evidence>
<evidence type="ECO:0000256" key="2">
    <source>
        <dbReference type="ARBA" id="ARBA00022490"/>
    </source>
</evidence>
<feature type="compositionally biased region" description="Basic and acidic residues" evidence="4">
    <location>
        <begin position="756"/>
        <end position="780"/>
    </location>
</feature>
<dbReference type="Pfam" id="PF02187">
    <property type="entry name" value="GAS2"/>
    <property type="match status" value="1"/>
</dbReference>
<dbReference type="PROSITE" id="PS51460">
    <property type="entry name" value="GAR"/>
    <property type="match status" value="1"/>
</dbReference>
<feature type="compositionally biased region" description="Polar residues" evidence="4">
    <location>
        <begin position="554"/>
        <end position="564"/>
    </location>
</feature>
<dbReference type="EMBL" id="CP069114">
    <property type="protein sequence ID" value="QSS63201.1"/>
    <property type="molecule type" value="Genomic_DNA"/>
</dbReference>
<feature type="domain" description="GAR" evidence="5">
    <location>
        <begin position="1013"/>
        <end position="1088"/>
    </location>
</feature>
<accession>A0A8A1MB33</accession>
<feature type="compositionally biased region" description="Polar residues" evidence="4">
    <location>
        <begin position="472"/>
        <end position="493"/>
    </location>
</feature>
<gene>
    <name evidence="6" type="ORF">I7I51_00258</name>
</gene>
<dbReference type="InterPro" id="IPR003108">
    <property type="entry name" value="GAR_dom"/>
</dbReference>
<reference evidence="6" key="1">
    <citation type="submission" date="2021-01" db="EMBL/GenBank/DDBJ databases">
        <title>Chromosome-level genome assembly of a human fungal pathogen reveals clustering of transcriptionally co-regulated genes.</title>
        <authorList>
            <person name="Voorhies M."/>
            <person name="Cohen S."/>
            <person name="Shea T.P."/>
            <person name="Petrus S."/>
            <person name="Munoz J.F."/>
            <person name="Poplawski S."/>
            <person name="Goldman W.E."/>
            <person name="Michael T."/>
            <person name="Cuomo C.A."/>
            <person name="Sil A."/>
            <person name="Beyhan S."/>
        </authorList>
    </citation>
    <scope>NUCLEOTIDE SEQUENCE</scope>
    <source>
        <strain evidence="6">WU24</strain>
    </source>
</reference>
<evidence type="ECO:0000259" key="5">
    <source>
        <dbReference type="PROSITE" id="PS51460"/>
    </source>
</evidence>
<feature type="region of interest" description="Disordered" evidence="4">
    <location>
        <begin position="969"/>
        <end position="1033"/>
    </location>
</feature>
<name>A0A8A1MB33_AJECA</name>
<dbReference type="VEuPathDB" id="FungiDB:I7I51_00258"/>
<comment type="subcellular location">
    <subcellularLocation>
        <location evidence="1">Cytoplasm</location>
        <location evidence="1">Cytoskeleton</location>
    </subcellularLocation>
</comment>
<dbReference type="OrthoDB" id="5409589at2759"/>
<feature type="region of interest" description="Disordered" evidence="4">
    <location>
        <begin position="906"/>
        <end position="925"/>
    </location>
</feature>
<feature type="region of interest" description="Disordered" evidence="4">
    <location>
        <begin position="837"/>
        <end position="899"/>
    </location>
</feature>
<feature type="compositionally biased region" description="Basic and acidic residues" evidence="4">
    <location>
        <begin position="1280"/>
        <end position="1290"/>
    </location>
</feature>
<feature type="compositionally biased region" description="Low complexity" evidence="4">
    <location>
        <begin position="1174"/>
        <end position="1195"/>
    </location>
</feature>
<proteinExistence type="predicted"/>
<feature type="compositionally biased region" description="Low complexity" evidence="4">
    <location>
        <begin position="494"/>
        <end position="512"/>
    </location>
</feature>
<feature type="region of interest" description="Disordered" evidence="4">
    <location>
        <begin position="1220"/>
        <end position="1239"/>
    </location>
</feature>
<keyword evidence="2" id="KW-0963">Cytoplasm</keyword>
<feature type="compositionally biased region" description="Low complexity" evidence="4">
    <location>
        <begin position="1104"/>
        <end position="1118"/>
    </location>
</feature>
<sequence length="1319" mass="142169">MADDPFSLTPALRLRPSSNIGTPSRSSPRSPTPCRSRSPDPNTTSSVCTLDPLLANLSPESTLAALAATDAMRTNGKTAEGILASAIAEASRDERALAVRAAVAGQNLKQWHAEMLAWEWPRKQDAVAGKGFIPPNNGRVYIGDGDDDDDDDGWEKYLGCLPAAIVEQHEERIDAIKAGMKALDVEELKEHVLNAHIPSRSRPSSSNSSWSTNTNMLSYVQLSDFTAVITATILQALPCLSKLNILLNIWDVRITVLHQVPELLVGLGNTKRDIYGALDRLKIGLLPELDNPLFSKAEFGSARHRLESKVLIVGSKMDRILDSLEGQEDVLPDIWIDEMEAIETMFATWAFEAGKMASENDFKRSIPPLPECSMQSSETEMPEKASLGNPTTQSSTSLFEKDQKDKHDSSVEVTDDRRIHIELELPSTPFQTGPVPNDEISPELMDVQRTPPPSPPLIPQVQRPGKDIPQAGTKSTHTEVSSETELTQESLNPTQSDSDTSSALLSTPTTSTTREELTSLSCPDAAEPLMNQQSIDELPDQAAQLVEDHASDKTPGTGNSNKPSSVLIETPENSPEPPDNPAEQSLAEETIGTNQSFPRSLLPSQNADPASPQSPEPKASSGQRSPFNTTDLLISSSPTTAELGPYKATKNKPKALKLETILQRRDSIVSSASTPGSGLSYGSDPEIKDAQVATAHGSPVVVESPGGFLATASKAPWALGPGGNMLSRTKSAESNSGAATSSRPPVQRTMSLPLERFVDGDPEVVHEMDDPNESNDKPEVRQASSASIEVSPKTELLSIVVPNRLSMGLTNGPKPAPNLRRSVSSLALSSINRISNISSGLHPNYPRGLRLSTSSDSLPSTAEEQSPSVHISDSKDNIIPSPDTPTPPPILPRRSSKRFSRLLSPVTSISSHKERNTLPATHGATLSRDVAANSVISPSFNAPKSPEDQLEEKINSILTTIPTRIHLVSTPTRSNGIKTTKRAPRASEPSYSTPRNDRLESQSPMSSRSTTPTPTLTLTPAFGRSRRPHTHHDDESAVRLYHLHRGGKAAPLKLFVRSVGEDGERVMVRVGGGWADLGEYLREYAVHHGRRNVSDAKFEVRGLPTNNNNTSPNYTKNKQAPVPNTGRSTPVSRPGSAFDIRPSSSLNIRKTRRSMANPAELPNLTTANIEKASEGSSDPSSNGSGGPLSFFSSSRRRLSTSSNASMSVASTYGGEGQQYASTPLGLAGPHPKSRQVSISPESEAWVENVVGRARRTSATLRPERSYGNLRRFRPNALQEDALRDRAEGRGYRSVSDVGGGGGAGNKRVYLRGLDRGRVE</sequence>
<organism evidence="6 7">
    <name type="scientific">Ajellomyces capsulatus</name>
    <name type="common">Darling's disease fungus</name>
    <name type="synonym">Histoplasma capsulatum</name>
    <dbReference type="NCBI Taxonomy" id="5037"/>
    <lineage>
        <taxon>Eukaryota</taxon>
        <taxon>Fungi</taxon>
        <taxon>Dikarya</taxon>
        <taxon>Ascomycota</taxon>
        <taxon>Pezizomycotina</taxon>
        <taxon>Eurotiomycetes</taxon>
        <taxon>Eurotiomycetidae</taxon>
        <taxon>Onygenales</taxon>
        <taxon>Ajellomycetaceae</taxon>
        <taxon>Histoplasma</taxon>
    </lineage>
</organism>
<evidence type="ECO:0000313" key="7">
    <source>
        <dbReference type="Proteomes" id="UP000663671"/>
    </source>
</evidence>
<feature type="compositionally biased region" description="Low complexity" evidence="4">
    <location>
        <begin position="23"/>
        <end position="41"/>
    </location>
</feature>
<feature type="region of interest" description="Disordered" evidence="4">
    <location>
        <begin position="1"/>
        <end position="45"/>
    </location>
</feature>
<feature type="compositionally biased region" description="Polar residues" evidence="4">
    <location>
        <begin position="620"/>
        <end position="640"/>
    </location>
</feature>
<feature type="compositionally biased region" description="Pro residues" evidence="4">
    <location>
        <begin position="882"/>
        <end position="891"/>
    </location>
</feature>
<feature type="region of interest" description="Disordered" evidence="4">
    <location>
        <begin position="1275"/>
        <end position="1319"/>
    </location>
</feature>
<feature type="compositionally biased region" description="Low complexity" evidence="4">
    <location>
        <begin position="1010"/>
        <end position="1020"/>
    </location>
</feature>
<feature type="compositionally biased region" description="Polar residues" evidence="4">
    <location>
        <begin position="726"/>
        <end position="750"/>
    </location>
</feature>
<dbReference type="InterPro" id="IPR036534">
    <property type="entry name" value="GAR_dom_sf"/>
</dbReference>
<dbReference type="SUPFAM" id="SSF143575">
    <property type="entry name" value="GAS2 domain-like"/>
    <property type="match status" value="1"/>
</dbReference>
<dbReference type="GO" id="GO:0008017">
    <property type="term" value="F:microtubule binding"/>
    <property type="evidence" value="ECO:0007669"/>
    <property type="project" value="InterPro"/>
</dbReference>
<dbReference type="Proteomes" id="UP000663671">
    <property type="component" value="Chromosome 1"/>
</dbReference>
<feature type="compositionally biased region" description="Polar residues" evidence="4">
    <location>
        <begin position="388"/>
        <end position="398"/>
    </location>
</feature>
<feature type="compositionally biased region" description="Polar residues" evidence="4">
    <location>
        <begin position="851"/>
        <end position="871"/>
    </location>
</feature>
<evidence type="ECO:0000313" key="6">
    <source>
        <dbReference type="EMBL" id="QSS63201.1"/>
    </source>
</evidence>
<dbReference type="GO" id="GO:0005856">
    <property type="term" value="C:cytoskeleton"/>
    <property type="evidence" value="ECO:0007669"/>
    <property type="project" value="UniProtKB-SubCell"/>
</dbReference>